<protein>
    <submittedName>
        <fullName evidence="1">Uncharacterized protein</fullName>
    </submittedName>
</protein>
<dbReference type="AlphaFoldDB" id="A0AAU7DLR9"/>
<accession>A0AAU7DLR9</accession>
<organism evidence="1">
    <name type="scientific">Telmatobacter sp. DSM 110680</name>
    <dbReference type="NCBI Taxonomy" id="3036704"/>
    <lineage>
        <taxon>Bacteria</taxon>
        <taxon>Pseudomonadati</taxon>
        <taxon>Acidobacteriota</taxon>
        <taxon>Terriglobia</taxon>
        <taxon>Terriglobales</taxon>
        <taxon>Acidobacteriaceae</taxon>
        <taxon>Telmatobacter</taxon>
    </lineage>
</organism>
<proteinExistence type="predicted"/>
<dbReference type="EMBL" id="CP121196">
    <property type="protein sequence ID" value="XBH17716.1"/>
    <property type="molecule type" value="Genomic_DNA"/>
</dbReference>
<gene>
    <name evidence="1" type="ORF">P8935_24520</name>
</gene>
<evidence type="ECO:0000313" key="1">
    <source>
        <dbReference type="EMBL" id="XBH17716.1"/>
    </source>
</evidence>
<reference evidence="1" key="1">
    <citation type="submission" date="2023-03" db="EMBL/GenBank/DDBJ databases">
        <title>Edaphobacter sp.</title>
        <authorList>
            <person name="Huber K.J."/>
            <person name="Papendorf J."/>
            <person name="Pilke C."/>
            <person name="Bunk B."/>
            <person name="Sproeer C."/>
            <person name="Pester M."/>
        </authorList>
    </citation>
    <scope>NUCLEOTIDE SEQUENCE</scope>
    <source>
        <strain evidence="1">DSM 110680</strain>
    </source>
</reference>
<sequence length="170" mass="18513">MVACHREEQAVVGVAKSAVNAEQKAQVAAQARASTRDLQREALSRIPLPTKSLYVDVHDPAAWTNPFLAVGPDAITLRVLQADANTSDVGKGTMLRPDAARRQEIEIRPKDLPDAMVAVPQSAWHYGRVVAVAELPGASAKDRPKIRRNVEAAIQQLNDLGIVVEEWPTR</sequence>
<dbReference type="RefSeq" id="WP_348262941.1">
    <property type="nucleotide sequence ID" value="NZ_CP121196.1"/>
</dbReference>
<name>A0AAU7DLR9_9BACT</name>